<gene>
    <name evidence="1" type="ORF">BKCO1_5900037</name>
</gene>
<name>A0A1J9QQ19_9PEZI</name>
<accession>A0A1J9QQ19</accession>
<keyword evidence="2" id="KW-1185">Reference proteome</keyword>
<organism evidence="1 2">
    <name type="scientific">Diplodia corticola</name>
    <dbReference type="NCBI Taxonomy" id="236234"/>
    <lineage>
        <taxon>Eukaryota</taxon>
        <taxon>Fungi</taxon>
        <taxon>Dikarya</taxon>
        <taxon>Ascomycota</taxon>
        <taxon>Pezizomycotina</taxon>
        <taxon>Dothideomycetes</taxon>
        <taxon>Dothideomycetes incertae sedis</taxon>
        <taxon>Botryosphaeriales</taxon>
        <taxon>Botryosphaeriaceae</taxon>
        <taxon>Diplodia</taxon>
    </lineage>
</organism>
<reference evidence="1 2" key="1">
    <citation type="submission" date="2016-10" db="EMBL/GenBank/DDBJ databases">
        <title>Proteomics and genomics reveal pathogen-plant mechanisms compatible with a hemibiotrophic lifestyle of Diplodia corticola.</title>
        <authorList>
            <person name="Fernandes I."/>
            <person name="De Jonge R."/>
            <person name="Van De Peer Y."/>
            <person name="Devreese B."/>
            <person name="Alves A."/>
            <person name="Esteves A.C."/>
        </authorList>
    </citation>
    <scope>NUCLEOTIDE SEQUENCE [LARGE SCALE GENOMIC DNA]</scope>
    <source>
        <strain evidence="1 2">CBS 112549</strain>
    </source>
</reference>
<dbReference type="EMBL" id="MNUE01000059">
    <property type="protein sequence ID" value="OJD30560.1"/>
    <property type="molecule type" value="Genomic_DNA"/>
</dbReference>
<dbReference type="RefSeq" id="XP_020126820.1">
    <property type="nucleotide sequence ID" value="XM_020277626.1"/>
</dbReference>
<proteinExistence type="predicted"/>
<comment type="caution">
    <text evidence="1">The sequence shown here is derived from an EMBL/GenBank/DDBJ whole genome shotgun (WGS) entry which is preliminary data.</text>
</comment>
<dbReference type="AlphaFoldDB" id="A0A1J9QQ19"/>
<evidence type="ECO:0000313" key="1">
    <source>
        <dbReference type="EMBL" id="OJD30560.1"/>
    </source>
</evidence>
<evidence type="ECO:0000313" key="2">
    <source>
        <dbReference type="Proteomes" id="UP000183809"/>
    </source>
</evidence>
<dbReference type="Proteomes" id="UP000183809">
    <property type="component" value="Unassembled WGS sequence"/>
</dbReference>
<dbReference type="GeneID" id="31017887"/>
<protein>
    <submittedName>
        <fullName evidence="1">Uncharacterized protein</fullName>
    </submittedName>
</protein>
<sequence>MERFNWMKRLQDLCEHFAGVFVTDVTGSLDQALEGRTREKVAVAVPVAHRLVEVPLLGLSFPSGTCQWMLLRENVAEESRSISSLPTKVSKKARAGPVKESRGVMVATSSFISSVALQMFLFRTPSNMPGRIDAILATAGWTGGLIGEDDEDGSESDNP</sequence>